<dbReference type="SUPFAM" id="SSF48452">
    <property type="entry name" value="TPR-like"/>
    <property type="match status" value="1"/>
</dbReference>
<dbReference type="InterPro" id="IPR019734">
    <property type="entry name" value="TPR_rpt"/>
</dbReference>
<proteinExistence type="predicted"/>
<evidence type="ECO:0000313" key="4">
    <source>
        <dbReference type="Proteomes" id="UP000183376"/>
    </source>
</evidence>
<organism evidence="3 4">
    <name type="scientific">Allokutzneria albata</name>
    <name type="common">Kibdelosporangium albatum</name>
    <dbReference type="NCBI Taxonomy" id="211114"/>
    <lineage>
        <taxon>Bacteria</taxon>
        <taxon>Bacillati</taxon>
        <taxon>Actinomycetota</taxon>
        <taxon>Actinomycetes</taxon>
        <taxon>Pseudonocardiales</taxon>
        <taxon>Pseudonocardiaceae</taxon>
        <taxon>Allokutzneria</taxon>
    </lineage>
</organism>
<dbReference type="SMART" id="SM00028">
    <property type="entry name" value="TPR"/>
    <property type="match status" value="2"/>
</dbReference>
<dbReference type="Gene3D" id="1.25.40.10">
    <property type="entry name" value="Tetratricopeptide repeat domain"/>
    <property type="match status" value="1"/>
</dbReference>
<feature type="repeat" description="TPR" evidence="1">
    <location>
        <begin position="77"/>
        <end position="110"/>
    </location>
</feature>
<dbReference type="InterPro" id="IPR011990">
    <property type="entry name" value="TPR-like_helical_dom_sf"/>
</dbReference>
<keyword evidence="1" id="KW-0802">TPR repeat</keyword>
<reference evidence="3 4" key="1">
    <citation type="submission" date="2016-10" db="EMBL/GenBank/DDBJ databases">
        <authorList>
            <person name="de Groot N.N."/>
        </authorList>
    </citation>
    <scope>NUCLEOTIDE SEQUENCE [LARGE SCALE GENOMIC DNA]</scope>
    <source>
        <strain evidence="3 4">DSM 44149</strain>
    </source>
</reference>
<dbReference type="eggNOG" id="COG0457">
    <property type="taxonomic scope" value="Bacteria"/>
</dbReference>
<sequence>MSETIEAGIARIVEARAAGRHEDALKLALELAEQYPDDARVAYQAGWAHDKLGNETAAVPFYSRALNLPGLSPVERHGVFLGLGSTYRTLGRYEESLETLRRGVAEFPDFAPLKAFLAMTLYNCGEHKEAVSTLLNLVLDTTDDAEVKSYSEAIALYARDLDQVWDS</sequence>
<dbReference type="Pfam" id="PF12688">
    <property type="entry name" value="TPR_5"/>
    <property type="match status" value="1"/>
</dbReference>
<protein>
    <submittedName>
        <fullName evidence="3">Tetratrico peptide repeat-containing protein</fullName>
    </submittedName>
</protein>
<dbReference type="Proteomes" id="UP000183376">
    <property type="component" value="Chromosome I"/>
</dbReference>
<evidence type="ECO:0000259" key="2">
    <source>
        <dbReference type="Pfam" id="PF12688"/>
    </source>
</evidence>
<evidence type="ECO:0000256" key="1">
    <source>
        <dbReference type="PROSITE-ProRule" id="PRU00339"/>
    </source>
</evidence>
<dbReference type="InterPro" id="IPR041656">
    <property type="entry name" value="TPR_5"/>
</dbReference>
<accession>A0A1G9TBQ5</accession>
<name>A0A1G9TBQ5_ALLAB</name>
<dbReference type="EMBL" id="LT629701">
    <property type="protein sequence ID" value="SDM45054.1"/>
    <property type="molecule type" value="Genomic_DNA"/>
</dbReference>
<dbReference type="OrthoDB" id="193829at2"/>
<dbReference type="STRING" id="211114.SAMN04489726_1689"/>
<dbReference type="AlphaFoldDB" id="A0A1G9TBQ5"/>
<dbReference type="PROSITE" id="PS50005">
    <property type="entry name" value="TPR"/>
    <property type="match status" value="1"/>
</dbReference>
<dbReference type="RefSeq" id="WP_030433076.1">
    <property type="nucleotide sequence ID" value="NZ_JOEF01000035.1"/>
</dbReference>
<gene>
    <name evidence="3" type="ORF">SAMN04489726_1689</name>
</gene>
<keyword evidence="4" id="KW-1185">Reference proteome</keyword>
<feature type="domain" description="Tetratrico peptide repeat group 5" evidence="2">
    <location>
        <begin position="41"/>
        <end position="159"/>
    </location>
</feature>
<evidence type="ECO:0000313" key="3">
    <source>
        <dbReference type="EMBL" id="SDM45054.1"/>
    </source>
</evidence>